<protein>
    <submittedName>
        <fullName evidence="2">Uncharacterized protein</fullName>
    </submittedName>
</protein>
<sequence length="132" mass="15028">MKPYNDPDSQLDIRDSVDKVMVTPKSSKDQQQIQRKKPKKSDDTARVYTGPITMSRSKALQRVAVLQEEGDCYPKIPTNHTTSPKQKCHRHCCDHQQMDDSPPSAATTPGGRFQQRSRAADKERNPVYSPRF</sequence>
<evidence type="ECO:0000256" key="1">
    <source>
        <dbReference type="SAM" id="MobiDB-lite"/>
    </source>
</evidence>
<dbReference type="EMBL" id="JAFNEN010000096">
    <property type="protein sequence ID" value="KAG8194909.1"/>
    <property type="molecule type" value="Genomic_DNA"/>
</dbReference>
<dbReference type="AlphaFoldDB" id="A0AAV6VEA5"/>
<organism evidence="2 3">
    <name type="scientific">Oedothorax gibbosus</name>
    <dbReference type="NCBI Taxonomy" id="931172"/>
    <lineage>
        <taxon>Eukaryota</taxon>
        <taxon>Metazoa</taxon>
        <taxon>Ecdysozoa</taxon>
        <taxon>Arthropoda</taxon>
        <taxon>Chelicerata</taxon>
        <taxon>Arachnida</taxon>
        <taxon>Araneae</taxon>
        <taxon>Araneomorphae</taxon>
        <taxon>Entelegynae</taxon>
        <taxon>Araneoidea</taxon>
        <taxon>Linyphiidae</taxon>
        <taxon>Erigoninae</taxon>
        <taxon>Oedothorax</taxon>
    </lineage>
</organism>
<reference evidence="2 3" key="1">
    <citation type="journal article" date="2022" name="Nat. Ecol. Evol.">
        <title>A masculinizing supergene underlies an exaggerated male reproductive morph in a spider.</title>
        <authorList>
            <person name="Hendrickx F."/>
            <person name="De Corte Z."/>
            <person name="Sonet G."/>
            <person name="Van Belleghem S.M."/>
            <person name="Kostlbacher S."/>
            <person name="Vangestel C."/>
        </authorList>
    </citation>
    <scope>NUCLEOTIDE SEQUENCE [LARGE SCALE GENOMIC DNA]</scope>
    <source>
        <strain evidence="2">W744_W776</strain>
    </source>
</reference>
<comment type="caution">
    <text evidence="2">The sequence shown here is derived from an EMBL/GenBank/DDBJ whole genome shotgun (WGS) entry which is preliminary data.</text>
</comment>
<gene>
    <name evidence="2" type="ORF">JTE90_021371</name>
</gene>
<feature type="region of interest" description="Disordered" evidence="1">
    <location>
        <begin position="1"/>
        <end position="49"/>
    </location>
</feature>
<keyword evidence="3" id="KW-1185">Reference proteome</keyword>
<evidence type="ECO:0000313" key="3">
    <source>
        <dbReference type="Proteomes" id="UP000827092"/>
    </source>
</evidence>
<name>A0AAV6VEA5_9ARAC</name>
<evidence type="ECO:0000313" key="2">
    <source>
        <dbReference type="EMBL" id="KAG8194909.1"/>
    </source>
</evidence>
<accession>A0AAV6VEA5</accession>
<proteinExistence type="predicted"/>
<dbReference type="Proteomes" id="UP000827092">
    <property type="component" value="Unassembled WGS sequence"/>
</dbReference>
<feature type="region of interest" description="Disordered" evidence="1">
    <location>
        <begin position="72"/>
        <end position="132"/>
    </location>
</feature>